<evidence type="ECO:0000313" key="2">
    <source>
        <dbReference type="EMBL" id="WUV45264.1"/>
    </source>
</evidence>
<accession>A0ABZ1YPR5</accession>
<keyword evidence="1" id="KW-0812">Transmembrane</keyword>
<reference evidence="2" key="1">
    <citation type="submission" date="2022-10" db="EMBL/GenBank/DDBJ databases">
        <title>The complete genomes of actinobacterial strains from the NBC collection.</title>
        <authorList>
            <person name="Joergensen T.S."/>
            <person name="Alvarez Arevalo M."/>
            <person name="Sterndorff E.B."/>
            <person name="Faurdal D."/>
            <person name="Vuksanovic O."/>
            <person name="Mourched A.-S."/>
            <person name="Charusanti P."/>
            <person name="Shaw S."/>
            <person name="Blin K."/>
            <person name="Weber T."/>
        </authorList>
    </citation>
    <scope>NUCLEOTIDE SEQUENCE</scope>
    <source>
        <strain evidence="2">NBC_01482</strain>
    </source>
</reference>
<protein>
    <submittedName>
        <fullName evidence="2">Uncharacterized protein</fullName>
    </submittedName>
</protein>
<keyword evidence="1" id="KW-0472">Membrane</keyword>
<sequence>MNNGRVVLLATQSGDLPSYSTNAVMVGSAILVMIIIVVTAYVILGGRRG</sequence>
<evidence type="ECO:0000313" key="3">
    <source>
        <dbReference type="Proteomes" id="UP001432062"/>
    </source>
</evidence>
<evidence type="ECO:0000256" key="1">
    <source>
        <dbReference type="SAM" id="Phobius"/>
    </source>
</evidence>
<dbReference type="EMBL" id="CP109441">
    <property type="protein sequence ID" value="WUV45264.1"/>
    <property type="molecule type" value="Genomic_DNA"/>
</dbReference>
<dbReference type="Proteomes" id="UP001432062">
    <property type="component" value="Chromosome"/>
</dbReference>
<keyword evidence="1" id="KW-1133">Transmembrane helix</keyword>
<feature type="transmembrane region" description="Helical" evidence="1">
    <location>
        <begin position="23"/>
        <end position="44"/>
    </location>
</feature>
<proteinExistence type="predicted"/>
<keyword evidence="3" id="KW-1185">Reference proteome</keyword>
<gene>
    <name evidence="2" type="ORF">OG563_40135</name>
</gene>
<name>A0ABZ1YPR5_9NOCA</name>
<organism evidence="2 3">
    <name type="scientific">Nocardia vinacea</name>
    <dbReference type="NCBI Taxonomy" id="96468"/>
    <lineage>
        <taxon>Bacteria</taxon>
        <taxon>Bacillati</taxon>
        <taxon>Actinomycetota</taxon>
        <taxon>Actinomycetes</taxon>
        <taxon>Mycobacteriales</taxon>
        <taxon>Nocardiaceae</taxon>
        <taxon>Nocardia</taxon>
    </lineage>
</organism>
<dbReference type="RefSeq" id="WP_327098464.1">
    <property type="nucleotide sequence ID" value="NZ_CP109149.1"/>
</dbReference>